<dbReference type="Gene3D" id="2.60.40.10">
    <property type="entry name" value="Immunoglobulins"/>
    <property type="match status" value="4"/>
</dbReference>
<dbReference type="SUPFAM" id="SSF48113">
    <property type="entry name" value="Heme-dependent peroxidases"/>
    <property type="match status" value="1"/>
</dbReference>
<evidence type="ECO:0000256" key="8">
    <source>
        <dbReference type="ARBA" id="ARBA00022729"/>
    </source>
</evidence>
<keyword evidence="13" id="KW-1015">Disulfide bond</keyword>
<dbReference type="PANTHER" id="PTHR11475">
    <property type="entry name" value="OXIDASE/PEROXIDASE"/>
    <property type="match status" value="1"/>
</dbReference>
<dbReference type="SMART" id="SM00369">
    <property type="entry name" value="LRR_TYP"/>
    <property type="match status" value="6"/>
</dbReference>
<feature type="domain" description="Ig-like" evidence="24">
    <location>
        <begin position="242"/>
        <end position="308"/>
    </location>
</feature>
<evidence type="ECO:0000256" key="1">
    <source>
        <dbReference type="ARBA" id="ARBA00001970"/>
    </source>
</evidence>
<gene>
    <name evidence="25" type="ORF">PHYEVI_LOCUS8885</name>
</gene>
<dbReference type="PANTHER" id="PTHR11475:SF58">
    <property type="entry name" value="PEROXIDASIN"/>
    <property type="match status" value="1"/>
</dbReference>
<keyword evidence="12 22" id="KW-0408">Iron</keyword>
<comment type="catalytic activity">
    <reaction evidence="20">
        <text>hypobromite + L-tyrosyl-[protein] + H(+) = 3-bromo-L-tyrosyl-[protein] + H2O</text>
        <dbReference type="Rhea" id="RHEA:69356"/>
        <dbReference type="Rhea" id="RHEA-COMP:10136"/>
        <dbReference type="Rhea" id="RHEA-COMP:17686"/>
        <dbReference type="ChEBI" id="CHEBI:15377"/>
        <dbReference type="ChEBI" id="CHEBI:15378"/>
        <dbReference type="ChEBI" id="CHEBI:29250"/>
        <dbReference type="ChEBI" id="CHEBI:46858"/>
        <dbReference type="ChEBI" id="CHEBI:183512"/>
    </reaction>
    <physiologicalReaction direction="left-to-right" evidence="20">
        <dbReference type="Rhea" id="RHEA:69357"/>
    </physiologicalReaction>
</comment>
<dbReference type="FunFam" id="2.60.40.10:FF:001851">
    <property type="entry name" value="Peroxidasin"/>
    <property type="match status" value="1"/>
</dbReference>
<keyword evidence="3" id="KW-0964">Secreted</keyword>
<feature type="signal peptide" evidence="23">
    <location>
        <begin position="1"/>
        <end position="20"/>
    </location>
</feature>
<dbReference type="Pfam" id="PF03098">
    <property type="entry name" value="An_peroxidase"/>
    <property type="match status" value="1"/>
</dbReference>
<proteinExistence type="inferred from homology"/>
<feature type="domain" description="Ig-like" evidence="24">
    <location>
        <begin position="516"/>
        <end position="604"/>
    </location>
</feature>
<dbReference type="SUPFAM" id="SSF48726">
    <property type="entry name" value="Immunoglobulin"/>
    <property type="match status" value="4"/>
</dbReference>
<evidence type="ECO:0000256" key="2">
    <source>
        <dbReference type="ARBA" id="ARBA00004613"/>
    </source>
</evidence>
<dbReference type="SMART" id="SM00082">
    <property type="entry name" value="LRRCT"/>
    <property type="match status" value="1"/>
</dbReference>
<evidence type="ECO:0000256" key="19">
    <source>
        <dbReference type="ARBA" id="ARBA00048887"/>
    </source>
</evidence>
<dbReference type="GO" id="GO:0005615">
    <property type="term" value="C:extracellular space"/>
    <property type="evidence" value="ECO:0007669"/>
    <property type="project" value="TreeGrafter"/>
</dbReference>
<evidence type="ECO:0000256" key="15">
    <source>
        <dbReference type="ARBA" id="ARBA00023319"/>
    </source>
</evidence>
<dbReference type="EMBL" id="OU900098">
    <property type="protein sequence ID" value="CAG9862575.1"/>
    <property type="molecule type" value="Genomic_DNA"/>
</dbReference>
<comment type="subcellular location">
    <subcellularLocation>
        <location evidence="2">Secreted</location>
    </subcellularLocation>
</comment>
<evidence type="ECO:0000256" key="17">
    <source>
        <dbReference type="ARBA" id="ARBA00047610"/>
    </source>
</evidence>
<dbReference type="FunFam" id="2.60.40.10:FF:000189">
    <property type="entry name" value="Neogenin isoform 3"/>
    <property type="match status" value="1"/>
</dbReference>
<evidence type="ECO:0000256" key="16">
    <source>
        <dbReference type="ARBA" id="ARBA00047544"/>
    </source>
</evidence>
<keyword evidence="6 22" id="KW-0349">Heme</keyword>
<dbReference type="GO" id="GO:0006979">
    <property type="term" value="P:response to oxidative stress"/>
    <property type="evidence" value="ECO:0007669"/>
    <property type="project" value="InterPro"/>
</dbReference>
<evidence type="ECO:0000256" key="18">
    <source>
        <dbReference type="ARBA" id="ARBA00048396"/>
    </source>
</evidence>
<dbReference type="PROSITE" id="PS51450">
    <property type="entry name" value="LRR"/>
    <property type="match status" value="2"/>
</dbReference>
<dbReference type="SMART" id="SM00408">
    <property type="entry name" value="IGc2"/>
    <property type="match status" value="4"/>
</dbReference>
<comment type="similarity">
    <text evidence="21">Belongs to the peroxidase family. XPO subfamily.</text>
</comment>
<comment type="catalytic activity">
    <reaction evidence="18">
        <text>L-lysyl-[collagen] + L-methionyl-[collagen] + hypobromite = [collagen]-L-lysyl-N-S-L-methionyl-[collagen] + bromide + H2O + H(+)</text>
        <dbReference type="Rhea" id="RHEA:66024"/>
        <dbReference type="Rhea" id="RHEA-COMP:12751"/>
        <dbReference type="Rhea" id="RHEA-COMP:16949"/>
        <dbReference type="Rhea" id="RHEA-COMP:16951"/>
        <dbReference type="ChEBI" id="CHEBI:15377"/>
        <dbReference type="ChEBI" id="CHEBI:15378"/>
        <dbReference type="ChEBI" id="CHEBI:15858"/>
        <dbReference type="ChEBI" id="CHEBI:16044"/>
        <dbReference type="ChEBI" id="CHEBI:29250"/>
        <dbReference type="ChEBI" id="CHEBI:29969"/>
        <dbReference type="ChEBI" id="CHEBI:166867"/>
    </reaction>
    <physiologicalReaction direction="left-to-right" evidence="18">
        <dbReference type="Rhea" id="RHEA:66025"/>
    </physiologicalReaction>
</comment>
<feature type="chain" id="PRO_5040174662" description="Ig-like domain-containing protein" evidence="23">
    <location>
        <begin position="21"/>
        <end position="1375"/>
    </location>
</feature>
<keyword evidence="5" id="KW-0433">Leucine-rich repeat</keyword>
<evidence type="ECO:0000259" key="24">
    <source>
        <dbReference type="PROSITE" id="PS50835"/>
    </source>
</evidence>
<dbReference type="CDD" id="cd09826">
    <property type="entry name" value="peroxidasin_like"/>
    <property type="match status" value="1"/>
</dbReference>
<feature type="domain" description="Ig-like" evidence="24">
    <location>
        <begin position="419"/>
        <end position="508"/>
    </location>
</feature>
<dbReference type="InterPro" id="IPR032675">
    <property type="entry name" value="LRR_dom_sf"/>
</dbReference>
<evidence type="ECO:0000256" key="14">
    <source>
        <dbReference type="ARBA" id="ARBA00023180"/>
    </source>
</evidence>
<dbReference type="Proteomes" id="UP001153712">
    <property type="component" value="Chromosome 5"/>
</dbReference>
<dbReference type="SMART" id="SM00406">
    <property type="entry name" value="IGv"/>
    <property type="match status" value="2"/>
</dbReference>
<dbReference type="FunFam" id="1.10.640.10:FF:000001">
    <property type="entry name" value="Peroxidasin homolog"/>
    <property type="match status" value="1"/>
</dbReference>
<dbReference type="FunFam" id="2.60.40.10:FF:000612">
    <property type="entry name" value="palladin isoform X1"/>
    <property type="match status" value="1"/>
</dbReference>
<evidence type="ECO:0000256" key="21">
    <source>
        <dbReference type="ARBA" id="ARBA00061342"/>
    </source>
</evidence>
<dbReference type="PRINTS" id="PR00457">
    <property type="entry name" value="ANPEROXIDASE"/>
</dbReference>
<dbReference type="GO" id="GO:0046872">
    <property type="term" value="F:metal ion binding"/>
    <property type="evidence" value="ECO:0007669"/>
    <property type="project" value="UniProtKB-KW"/>
</dbReference>
<evidence type="ECO:0000256" key="12">
    <source>
        <dbReference type="ARBA" id="ARBA00023004"/>
    </source>
</evidence>
<dbReference type="InterPro" id="IPR000483">
    <property type="entry name" value="Cys-rich_flank_reg_C"/>
</dbReference>
<evidence type="ECO:0000256" key="20">
    <source>
        <dbReference type="ARBA" id="ARBA00049501"/>
    </source>
</evidence>
<dbReference type="InterPro" id="IPR001611">
    <property type="entry name" value="Leu-rich_rpt"/>
</dbReference>
<feature type="binding site" description="axial binding residue" evidence="22">
    <location>
        <position position="1069"/>
    </location>
    <ligand>
        <name>heme b</name>
        <dbReference type="ChEBI" id="CHEBI:60344"/>
    </ligand>
    <ligandPart>
        <name>Fe</name>
        <dbReference type="ChEBI" id="CHEBI:18248"/>
    </ligandPart>
</feature>
<dbReference type="InterPro" id="IPR034824">
    <property type="entry name" value="Peroxidasin_peroxidase"/>
</dbReference>
<dbReference type="InterPro" id="IPR036179">
    <property type="entry name" value="Ig-like_dom_sf"/>
</dbReference>
<dbReference type="InterPro" id="IPR013106">
    <property type="entry name" value="Ig_V-set"/>
</dbReference>
<evidence type="ECO:0000256" key="11">
    <source>
        <dbReference type="ARBA" id="ARBA00023002"/>
    </source>
</evidence>
<keyword evidence="8 23" id="KW-0732">Signal</keyword>
<organism evidence="25 26">
    <name type="scientific">Phyllotreta striolata</name>
    <name type="common">Striped flea beetle</name>
    <name type="synonym">Crioceris striolata</name>
    <dbReference type="NCBI Taxonomy" id="444603"/>
    <lineage>
        <taxon>Eukaryota</taxon>
        <taxon>Metazoa</taxon>
        <taxon>Ecdysozoa</taxon>
        <taxon>Arthropoda</taxon>
        <taxon>Hexapoda</taxon>
        <taxon>Insecta</taxon>
        <taxon>Pterygota</taxon>
        <taxon>Neoptera</taxon>
        <taxon>Endopterygota</taxon>
        <taxon>Coleoptera</taxon>
        <taxon>Polyphaga</taxon>
        <taxon>Cucujiformia</taxon>
        <taxon>Chrysomeloidea</taxon>
        <taxon>Chrysomelidae</taxon>
        <taxon>Galerucinae</taxon>
        <taxon>Alticini</taxon>
        <taxon>Phyllotreta</taxon>
    </lineage>
</organism>
<dbReference type="InterPro" id="IPR013783">
    <property type="entry name" value="Ig-like_fold"/>
</dbReference>
<evidence type="ECO:0000256" key="22">
    <source>
        <dbReference type="PIRSR" id="PIRSR619791-2"/>
    </source>
</evidence>
<keyword evidence="15" id="KW-0393">Immunoglobulin domain</keyword>
<dbReference type="SMART" id="SM00409">
    <property type="entry name" value="IG"/>
    <property type="match status" value="4"/>
</dbReference>
<dbReference type="PROSITE" id="PS50292">
    <property type="entry name" value="PEROXIDASE_3"/>
    <property type="match status" value="1"/>
</dbReference>
<comment type="catalytic activity">
    <reaction evidence="17">
        <text>L-lysyl-[collagen] + L-methionyl-[collagen] + H2O2 = [collagen]-L-lysyl-N-S-L-methionyl-[collagen] + 2 H2O + H(+)</text>
        <dbReference type="Rhea" id="RHEA:66020"/>
        <dbReference type="Rhea" id="RHEA-COMP:12751"/>
        <dbReference type="Rhea" id="RHEA-COMP:16949"/>
        <dbReference type="Rhea" id="RHEA-COMP:16951"/>
        <dbReference type="ChEBI" id="CHEBI:15377"/>
        <dbReference type="ChEBI" id="CHEBI:15378"/>
        <dbReference type="ChEBI" id="CHEBI:16044"/>
        <dbReference type="ChEBI" id="CHEBI:16240"/>
        <dbReference type="ChEBI" id="CHEBI:29969"/>
        <dbReference type="ChEBI" id="CHEBI:166867"/>
    </reaction>
    <physiologicalReaction direction="left-to-right" evidence="17">
        <dbReference type="Rhea" id="RHEA:66021"/>
    </physiologicalReaction>
</comment>
<keyword evidence="4" id="KW-0575">Peroxidase</keyword>
<dbReference type="InterPro" id="IPR010255">
    <property type="entry name" value="Haem_peroxidase_sf"/>
</dbReference>
<dbReference type="InterPro" id="IPR007110">
    <property type="entry name" value="Ig-like_dom"/>
</dbReference>
<dbReference type="GO" id="GO:0004601">
    <property type="term" value="F:peroxidase activity"/>
    <property type="evidence" value="ECO:0007669"/>
    <property type="project" value="UniProtKB-KW"/>
</dbReference>
<dbReference type="Pfam" id="PF13855">
    <property type="entry name" value="LRR_8"/>
    <property type="match status" value="2"/>
</dbReference>
<dbReference type="OrthoDB" id="823504at2759"/>
<evidence type="ECO:0000256" key="5">
    <source>
        <dbReference type="ARBA" id="ARBA00022614"/>
    </source>
</evidence>
<evidence type="ECO:0000256" key="9">
    <source>
        <dbReference type="ARBA" id="ARBA00022737"/>
    </source>
</evidence>
<evidence type="ECO:0000256" key="3">
    <source>
        <dbReference type="ARBA" id="ARBA00022525"/>
    </source>
</evidence>
<reference evidence="25" key="1">
    <citation type="submission" date="2022-01" db="EMBL/GenBank/DDBJ databases">
        <authorList>
            <person name="King R."/>
        </authorList>
    </citation>
    <scope>NUCLEOTIDE SEQUENCE</scope>
</reference>
<keyword evidence="9" id="KW-0677">Repeat</keyword>
<name>A0A9N9TSJ7_PHYSR</name>
<dbReference type="InterPro" id="IPR013098">
    <property type="entry name" value="Ig_I-set"/>
</dbReference>
<protein>
    <recommendedName>
        <fullName evidence="24">Ig-like domain-containing protein</fullName>
    </recommendedName>
</protein>
<evidence type="ECO:0000256" key="6">
    <source>
        <dbReference type="ARBA" id="ARBA00022617"/>
    </source>
</evidence>
<evidence type="ECO:0000256" key="10">
    <source>
        <dbReference type="ARBA" id="ARBA00022837"/>
    </source>
</evidence>
<comment type="cofactor">
    <cofactor evidence="1">
        <name>heme b</name>
        <dbReference type="ChEBI" id="CHEBI:60344"/>
    </cofactor>
</comment>
<evidence type="ECO:0000256" key="23">
    <source>
        <dbReference type="SAM" id="SignalP"/>
    </source>
</evidence>
<dbReference type="Pfam" id="PF07679">
    <property type="entry name" value="I-set"/>
    <property type="match status" value="4"/>
</dbReference>
<comment type="catalytic activity">
    <reaction evidence="16">
        <text>bromide + H2O2 = hypobromite + H2O</text>
        <dbReference type="Rhea" id="RHEA:66016"/>
        <dbReference type="ChEBI" id="CHEBI:15377"/>
        <dbReference type="ChEBI" id="CHEBI:15858"/>
        <dbReference type="ChEBI" id="CHEBI:16240"/>
        <dbReference type="ChEBI" id="CHEBI:29250"/>
    </reaction>
    <physiologicalReaction direction="left-to-right" evidence="16">
        <dbReference type="Rhea" id="RHEA:66017"/>
    </physiologicalReaction>
</comment>
<evidence type="ECO:0000256" key="13">
    <source>
        <dbReference type="ARBA" id="ARBA00023157"/>
    </source>
</evidence>
<dbReference type="Gene3D" id="1.10.640.10">
    <property type="entry name" value="Haem peroxidase domain superfamily, animal type"/>
    <property type="match status" value="1"/>
</dbReference>
<dbReference type="InterPro" id="IPR003598">
    <property type="entry name" value="Ig_sub2"/>
</dbReference>
<dbReference type="InterPro" id="IPR003599">
    <property type="entry name" value="Ig_sub"/>
</dbReference>
<comment type="catalytic activity">
    <reaction evidence="19">
        <text>L-tyrosyl-[protein] + bromide + H2O2 + H(+) = 3-bromo-L-tyrosyl-[protein] + 2 H2O</text>
        <dbReference type="Rhea" id="RHEA:69360"/>
        <dbReference type="Rhea" id="RHEA-COMP:10136"/>
        <dbReference type="Rhea" id="RHEA-COMP:17686"/>
        <dbReference type="ChEBI" id="CHEBI:15377"/>
        <dbReference type="ChEBI" id="CHEBI:15378"/>
        <dbReference type="ChEBI" id="CHEBI:15858"/>
        <dbReference type="ChEBI" id="CHEBI:16240"/>
        <dbReference type="ChEBI" id="CHEBI:46858"/>
        <dbReference type="ChEBI" id="CHEBI:183512"/>
    </reaction>
    <physiologicalReaction direction="left-to-right" evidence="19">
        <dbReference type="Rhea" id="RHEA:69361"/>
    </physiologicalReaction>
</comment>
<evidence type="ECO:0000256" key="7">
    <source>
        <dbReference type="ARBA" id="ARBA00022723"/>
    </source>
</evidence>
<evidence type="ECO:0000256" key="4">
    <source>
        <dbReference type="ARBA" id="ARBA00022559"/>
    </source>
</evidence>
<keyword evidence="26" id="KW-1185">Reference proteome</keyword>
<keyword evidence="11" id="KW-0560">Oxidoreductase</keyword>
<evidence type="ECO:0000313" key="25">
    <source>
        <dbReference type="EMBL" id="CAG9862575.1"/>
    </source>
</evidence>
<dbReference type="PROSITE" id="PS50835">
    <property type="entry name" value="IG_LIKE"/>
    <property type="match status" value="4"/>
</dbReference>
<keyword evidence="14" id="KW-0325">Glycoprotein</keyword>
<accession>A0A9N9TSJ7</accession>
<keyword evidence="10" id="KW-0106">Calcium</keyword>
<dbReference type="InterPro" id="IPR019791">
    <property type="entry name" value="Haem_peroxidase_animal"/>
</dbReference>
<dbReference type="SUPFAM" id="SSF52058">
    <property type="entry name" value="L domain-like"/>
    <property type="match status" value="1"/>
</dbReference>
<dbReference type="Gene3D" id="3.80.10.10">
    <property type="entry name" value="Ribonuclease Inhibitor"/>
    <property type="match status" value="2"/>
</dbReference>
<evidence type="ECO:0000313" key="26">
    <source>
        <dbReference type="Proteomes" id="UP001153712"/>
    </source>
</evidence>
<feature type="domain" description="Ig-like" evidence="24">
    <location>
        <begin position="310"/>
        <end position="414"/>
    </location>
</feature>
<dbReference type="GO" id="GO:0020037">
    <property type="term" value="F:heme binding"/>
    <property type="evidence" value="ECO:0007669"/>
    <property type="project" value="InterPro"/>
</dbReference>
<dbReference type="InterPro" id="IPR003591">
    <property type="entry name" value="Leu-rich_rpt_typical-subtyp"/>
</dbReference>
<dbReference type="GO" id="GO:0071944">
    <property type="term" value="C:cell periphery"/>
    <property type="evidence" value="ECO:0007669"/>
    <property type="project" value="UniProtKB-ARBA"/>
</dbReference>
<keyword evidence="7 22" id="KW-0479">Metal-binding</keyword>
<dbReference type="InterPro" id="IPR037120">
    <property type="entry name" value="Haem_peroxidase_sf_animal"/>
</dbReference>
<sequence length="1375" mass="156314">MRGVFLVCFVVFALLLAVESRCPSKCKCSKRAVKCFKNQLSKVPATSSSTIILDLRFNDIPQIPQGIFKSNSRMLHLLLNNNQLGYLQEDSFDGLDHLQNLYLHYNEIKYIHPRAFQGLPKLERLYLQYNQLEEIFPVTFSNLVSLKRLNLYHNQLRHLPEDAFENLPALERLRLDHNALVCNCEVLWLSEMFNKNSLDGSAHCKYPTEMQGKSLKETNAQDLHCLTSLIKEGPQDLKIHLGQDAVFTCKVHDPSATIHWMRDDEELIPDRNKYVILENGTLMVQKAEESDDGYYECVAKNFEKEEKSAPARMIVERNLDELDDGTLRFVKTPSELVLVSIGDSDVTLNCEAAGIPKPVIKWAKNGVRLPPSPNFIYLQDGSLLIRSVNAGDEGNYQCEAANAKGKIAAHAAVLIKIAPVFTVQPENANVQIGGNAKLECVASGTPPPEITWFKNDLEVLPNDADGRIQLSEDRTMLDITKVQESDAGTYVCEAWNEVGMREVSATVDIQKISFKPAKLVYKPTNMEVFAGSTIELPCRATGDPKPGISWRKDGSTIQRTGRFKIAPSGNLYMYKVDPGDQGRYECTALNDYGRDSASGYVTVTVKKLTDPTGIGIGDQYVKIAFAEATEEVDRAINRTLDNIINKKGTHNPAELFRIIRYPDAPARELARASEVYERTLTNIRKYVEKGNVTLNPTSDFNYREILSAEHLDLIARLSGCTSHRLMRNCTNTCFHSRYRTIDGICNNLQHPTWGASLTEFRRVLKPVYEDGLGKPVGWDKNKKYFGYPKPSSRLVSITLISTKKITPDPEITHMVMQFGQFLDHDIDHSLPSVTSESWDGVDCKKTCDYAAPCYPMDIPPNDPRVTNRRCIDFIRTSSICGSGMTSIFFDEIQPREQINQLTAYIDASQVYGYSEELASNLRDHNSNWGRLREGPVFPGKKALLPYAENQGMDCRRNLTESALNCFVTGDIRANEQVGLLAMHTLWLREHNRIARELKTFNPHWDTDRLYYETRKIVGAVMQHVTFKHWLPIILGKKGYEKLGDYERYDPNLNPSISNVFATAALRFGHTLINPVLHRLDADFKPIREGHLPLSKAFFSPWRIVEEGGVDPLIRGMFTVAAKIKKPDENLNSELTETLFQAAHAVALDLAAMNVHRGRDHALPGYLAYREFCGMAPVRSFDDLKREIGDANVRRKLQKLYGHPGNIDVFVGGILEDQIDGGKIGPLFQCLLIEQFRRLRDGDRFFYENPAVFKPDQLEQIKRFTLARMICDNGDNINKITRDVFRLPELQGGYVDCHEIPKMDLRMWYECFTDCKYFERTRPDCHVNFREYEEYIRHLNKIHKINKNIRIRRSSLTQTNRTVQASDITMLKNNVG</sequence>